<protein>
    <recommendedName>
        <fullName evidence="3">DUF1365 domain-containing protein</fullName>
    </recommendedName>
</protein>
<organism evidence="1 2">
    <name type="scientific">Terricaulis silvestris</name>
    <dbReference type="NCBI Taxonomy" id="2686094"/>
    <lineage>
        <taxon>Bacteria</taxon>
        <taxon>Pseudomonadati</taxon>
        <taxon>Pseudomonadota</taxon>
        <taxon>Alphaproteobacteria</taxon>
        <taxon>Caulobacterales</taxon>
        <taxon>Caulobacteraceae</taxon>
        <taxon>Terricaulis</taxon>
    </lineage>
</organism>
<dbReference type="KEGG" id="tsv:DSM104635_02918"/>
<name>A0A6I6MWQ6_9CAUL</name>
<dbReference type="RefSeq" id="WP_158766877.1">
    <property type="nucleotide sequence ID" value="NZ_CP047045.1"/>
</dbReference>
<sequence>MTRSALYTGHVAHMRPGKHRLRYSVFMLALDLEELDALDGALRRFSLNKGALLSHFDRDHGARTDAPLRPQIEAKLREAGIAWDGGRIVLLAMPRLLNYVFNPLSVYFCYRRDGALAALVHEVKNTFGEQHFYVLPPSVAPNGAAAQACDKNFFVSPFLEQDLRYEFNITPPGERAVVAMTVKRGKDIALTASFAGERRELTDANILRAVAGNPLMTLMVIVGIHWEASKMWLKGVRYLGRGKRHGPQTPSVDHEKAAA</sequence>
<dbReference type="EMBL" id="CP047045">
    <property type="protein sequence ID" value="QGZ96062.1"/>
    <property type="molecule type" value="Genomic_DNA"/>
</dbReference>
<reference evidence="2" key="1">
    <citation type="submission" date="2019-12" db="EMBL/GenBank/DDBJ databases">
        <title>Complete genome of Terracaulis silvestris 0127_4.</title>
        <authorList>
            <person name="Vieira S."/>
            <person name="Riedel T."/>
            <person name="Sproer C."/>
            <person name="Pascual J."/>
            <person name="Boedeker C."/>
            <person name="Overmann J."/>
        </authorList>
    </citation>
    <scope>NUCLEOTIDE SEQUENCE [LARGE SCALE GENOMIC DNA]</scope>
    <source>
        <strain evidence="2">0127_4</strain>
    </source>
</reference>
<dbReference type="InterPro" id="IPR010775">
    <property type="entry name" value="DUF1365"/>
</dbReference>
<keyword evidence="2" id="KW-1185">Reference proteome</keyword>
<dbReference type="Proteomes" id="UP000431269">
    <property type="component" value="Chromosome"/>
</dbReference>
<evidence type="ECO:0000313" key="2">
    <source>
        <dbReference type="Proteomes" id="UP000431269"/>
    </source>
</evidence>
<evidence type="ECO:0008006" key="3">
    <source>
        <dbReference type="Google" id="ProtNLM"/>
    </source>
</evidence>
<dbReference type="AlphaFoldDB" id="A0A6I6MWQ6"/>
<evidence type="ECO:0000313" key="1">
    <source>
        <dbReference type="EMBL" id="QGZ96062.1"/>
    </source>
</evidence>
<dbReference type="PANTHER" id="PTHR33973">
    <property type="entry name" value="OS07G0153300 PROTEIN"/>
    <property type="match status" value="1"/>
</dbReference>
<dbReference type="Pfam" id="PF07103">
    <property type="entry name" value="DUF1365"/>
    <property type="match status" value="1"/>
</dbReference>
<proteinExistence type="predicted"/>
<dbReference type="PANTHER" id="PTHR33973:SF4">
    <property type="entry name" value="OS07G0153300 PROTEIN"/>
    <property type="match status" value="1"/>
</dbReference>
<gene>
    <name evidence="1" type="ORF">DSM104635_02918</name>
</gene>
<accession>A0A6I6MWQ6</accession>